<dbReference type="GO" id="GO:0030163">
    <property type="term" value="P:protein catabolic process"/>
    <property type="evidence" value="ECO:0007669"/>
    <property type="project" value="UniProtKB-UniRule"/>
</dbReference>
<evidence type="ECO:0000256" key="1">
    <source>
        <dbReference type="ARBA" id="ARBA00004370"/>
    </source>
</evidence>
<keyword evidence="10 15" id="KW-0067">ATP-binding</keyword>
<keyword evidence="7 15" id="KW-0547">Nucleotide-binding</keyword>
<dbReference type="GO" id="GO:0004176">
    <property type="term" value="F:ATP-dependent peptidase activity"/>
    <property type="evidence" value="ECO:0007669"/>
    <property type="project" value="InterPro"/>
</dbReference>
<reference evidence="18 19" key="1">
    <citation type="journal article" date="2016" name="Nat. Commun.">
        <title>Thousands of microbial genomes shed light on interconnected biogeochemical processes in an aquifer system.</title>
        <authorList>
            <person name="Anantharaman K."/>
            <person name="Brown C.T."/>
            <person name="Hug L.A."/>
            <person name="Sharon I."/>
            <person name="Castelle C.J."/>
            <person name="Probst A.J."/>
            <person name="Thomas B.C."/>
            <person name="Singh A."/>
            <person name="Wilkins M.J."/>
            <person name="Karaoz U."/>
            <person name="Brodie E.L."/>
            <person name="Williams K.H."/>
            <person name="Hubbard S.S."/>
            <person name="Banfield J.F."/>
        </authorList>
    </citation>
    <scope>NUCLEOTIDE SEQUENCE [LARGE SCALE GENOMIC DNA]</scope>
</reference>
<evidence type="ECO:0000313" key="18">
    <source>
        <dbReference type="EMBL" id="OGY93096.1"/>
    </source>
</evidence>
<dbReference type="InterPro" id="IPR000642">
    <property type="entry name" value="Peptidase_M41"/>
</dbReference>
<evidence type="ECO:0000256" key="2">
    <source>
        <dbReference type="ARBA" id="ARBA00010044"/>
    </source>
</evidence>
<feature type="binding site" evidence="15">
    <location>
        <position position="502"/>
    </location>
    <ligand>
        <name>Zn(2+)</name>
        <dbReference type="ChEBI" id="CHEBI:29105"/>
        <note>catalytic</note>
    </ligand>
</feature>
<dbReference type="InterPro" id="IPR027417">
    <property type="entry name" value="P-loop_NTPase"/>
</dbReference>
<comment type="caution">
    <text evidence="18">The sequence shown here is derived from an EMBL/GenBank/DDBJ whole genome shotgun (WGS) entry which is preliminary data.</text>
</comment>
<dbReference type="GO" id="GO:0051301">
    <property type="term" value="P:cell division"/>
    <property type="evidence" value="ECO:0007669"/>
    <property type="project" value="UniProtKB-KW"/>
</dbReference>
<dbReference type="CDD" id="cd19501">
    <property type="entry name" value="RecA-like_FtsH"/>
    <property type="match status" value="1"/>
</dbReference>
<evidence type="ECO:0000313" key="19">
    <source>
        <dbReference type="Proteomes" id="UP000177349"/>
    </source>
</evidence>
<evidence type="ECO:0000256" key="11">
    <source>
        <dbReference type="ARBA" id="ARBA00022989"/>
    </source>
</evidence>
<keyword evidence="18" id="KW-0131">Cell cycle</keyword>
<dbReference type="Pfam" id="PF06480">
    <property type="entry name" value="FtsH_ext"/>
    <property type="match status" value="1"/>
</dbReference>
<dbReference type="AlphaFoldDB" id="A0A1G2BVY4"/>
<dbReference type="InterPro" id="IPR003960">
    <property type="entry name" value="ATPase_AAA_CS"/>
</dbReference>
<keyword evidence="18" id="KW-0132">Cell division</keyword>
<comment type="cofactor">
    <cofactor evidence="15">
        <name>Zn(2+)</name>
        <dbReference type="ChEBI" id="CHEBI:29105"/>
    </cofactor>
    <text evidence="15">Binds 1 zinc ion per subunit.</text>
</comment>
<dbReference type="GO" id="GO:0008270">
    <property type="term" value="F:zinc ion binding"/>
    <property type="evidence" value="ECO:0007669"/>
    <property type="project" value="UniProtKB-UniRule"/>
</dbReference>
<dbReference type="Proteomes" id="UP000177349">
    <property type="component" value="Unassembled WGS sequence"/>
</dbReference>
<keyword evidence="5 15" id="KW-0812">Transmembrane</keyword>
<sequence length="609" mass="67451">MKNSLFRNILTFLLVFLMVASLFSMFSLDASKPAEIDIATLVTQINEERIKDIAVKGNELTVTLRDDTKQITHKEPSESLSTLLSNFGVTQEKLTKVKIEVKNETGVGFWLLTISPILLPLIVIGFFIWMMMRQIQGANSKAMMFGQSTAKQFQPRTNDTISFKDVAGSKEAKVELSEIVEFLRKPQKFIQLGAKIPRGVLLVGPPGTGKTLMARAIAGEANVPFFHISGSEFVEMFVGVGASRVRDLFKKAKKQSPCIVFIDELDAVGRQRGAGLGGSHDEREQTLNQILVEMDGFDNQTNIIVVAATNRPDILDPALLRPGRFDRHVTIDLPDIREREAILAIHAKGKPFAEGVDLTRVAQRTPGFSGADLANVLNEAAIMSGRDNKTTVTQKYVLEAIEKVILGPERKSSVMSEKEKKITAYHEAGHALVAHTLPNADPVHKVSIISRGRAGGYTLKLPTEDKRYHSKSEFIDDLAVLLAGHVTEKTIFGEVTTGASNDLKKATQLARQLITQFGMSEDLGPRTYGEKEELIFLGREIHERRDYSEKTADAIDKAILELIKNAFKTAERIITEQRDKLERIASTLLTKETIEKEEFEQLLAAPSAA</sequence>
<dbReference type="GO" id="GO:0005524">
    <property type="term" value="F:ATP binding"/>
    <property type="evidence" value="ECO:0007669"/>
    <property type="project" value="UniProtKB-UniRule"/>
</dbReference>
<organism evidence="18 19">
    <name type="scientific">Candidatus Komeilibacteria bacterium RIFCSPLOWO2_01_FULL_53_11</name>
    <dbReference type="NCBI Taxonomy" id="1798552"/>
    <lineage>
        <taxon>Bacteria</taxon>
        <taxon>Candidatus Komeiliibacteriota</taxon>
    </lineage>
</organism>
<dbReference type="InterPro" id="IPR005936">
    <property type="entry name" value="FtsH"/>
</dbReference>
<feature type="active site" evidence="15">
    <location>
        <position position="427"/>
    </location>
</feature>
<keyword evidence="6 15" id="KW-0479">Metal-binding</keyword>
<evidence type="ECO:0000256" key="3">
    <source>
        <dbReference type="ARBA" id="ARBA00022475"/>
    </source>
</evidence>
<dbReference type="Gene3D" id="3.40.50.300">
    <property type="entry name" value="P-loop containing nucleotide triphosphate hydrolases"/>
    <property type="match status" value="1"/>
</dbReference>
<feature type="binding site" evidence="15">
    <location>
        <position position="430"/>
    </location>
    <ligand>
        <name>Zn(2+)</name>
        <dbReference type="ChEBI" id="CHEBI:29105"/>
        <note>catalytic</note>
    </ligand>
</feature>
<name>A0A1G2BVY4_9BACT</name>
<dbReference type="SUPFAM" id="SSF140990">
    <property type="entry name" value="FtsH protease domain-like"/>
    <property type="match status" value="1"/>
</dbReference>
<evidence type="ECO:0000256" key="6">
    <source>
        <dbReference type="ARBA" id="ARBA00022723"/>
    </source>
</evidence>
<evidence type="ECO:0000256" key="16">
    <source>
        <dbReference type="RuleBase" id="RU003651"/>
    </source>
</evidence>
<dbReference type="InterPro" id="IPR003959">
    <property type="entry name" value="ATPase_AAA_core"/>
</dbReference>
<keyword evidence="8 15" id="KW-0378">Hydrolase</keyword>
<dbReference type="InterPro" id="IPR041569">
    <property type="entry name" value="AAA_lid_3"/>
</dbReference>
<keyword evidence="11 15" id="KW-1133">Transmembrane helix</keyword>
<evidence type="ECO:0000259" key="17">
    <source>
        <dbReference type="SMART" id="SM00382"/>
    </source>
</evidence>
<dbReference type="HAMAP" id="MF_01458">
    <property type="entry name" value="FtsH"/>
    <property type="match status" value="1"/>
</dbReference>
<protein>
    <recommendedName>
        <fullName evidence="15">ATP-dependent zinc metalloprotease FtsH</fullName>
        <ecNumber evidence="15">3.4.24.-</ecNumber>
    </recommendedName>
</protein>
<comment type="subcellular location">
    <subcellularLocation>
        <location evidence="15">Cell membrane</location>
        <topology evidence="15">Multi-pass membrane protein</topology>
        <orientation evidence="15">Cytoplasmic side</orientation>
    </subcellularLocation>
    <subcellularLocation>
        <location evidence="1">Membrane</location>
    </subcellularLocation>
</comment>
<dbReference type="InterPro" id="IPR003593">
    <property type="entry name" value="AAA+_ATPase"/>
</dbReference>
<evidence type="ECO:0000256" key="5">
    <source>
        <dbReference type="ARBA" id="ARBA00022692"/>
    </source>
</evidence>
<keyword evidence="12 15" id="KW-0482">Metalloprotease</keyword>
<evidence type="ECO:0000256" key="7">
    <source>
        <dbReference type="ARBA" id="ARBA00022741"/>
    </source>
</evidence>
<evidence type="ECO:0000256" key="10">
    <source>
        <dbReference type="ARBA" id="ARBA00022840"/>
    </source>
</evidence>
<dbReference type="EMBL" id="MHKN01000001">
    <property type="protein sequence ID" value="OGY93096.1"/>
    <property type="molecule type" value="Genomic_DNA"/>
</dbReference>
<dbReference type="InterPro" id="IPR011546">
    <property type="entry name" value="Pept_M41_FtsH_extracell"/>
</dbReference>
<dbReference type="NCBIfam" id="TIGR01241">
    <property type="entry name" value="FtsH_fam"/>
    <property type="match status" value="1"/>
</dbReference>
<evidence type="ECO:0000256" key="9">
    <source>
        <dbReference type="ARBA" id="ARBA00022833"/>
    </source>
</evidence>
<comment type="similarity">
    <text evidence="2 15">In the C-terminal section; belongs to the peptidase M41 family.</text>
</comment>
<evidence type="ECO:0000256" key="8">
    <source>
        <dbReference type="ARBA" id="ARBA00022801"/>
    </source>
</evidence>
<comment type="similarity">
    <text evidence="14 15">In the central section; belongs to the AAA ATPase family.</text>
</comment>
<dbReference type="SMART" id="SM00382">
    <property type="entry name" value="AAA"/>
    <property type="match status" value="1"/>
</dbReference>
<dbReference type="Pfam" id="PF00004">
    <property type="entry name" value="AAA"/>
    <property type="match status" value="1"/>
</dbReference>
<dbReference type="GO" id="GO:0004222">
    <property type="term" value="F:metalloendopeptidase activity"/>
    <property type="evidence" value="ECO:0007669"/>
    <property type="project" value="InterPro"/>
</dbReference>
<feature type="binding site" evidence="15">
    <location>
        <begin position="204"/>
        <end position="211"/>
    </location>
    <ligand>
        <name>ATP</name>
        <dbReference type="ChEBI" id="CHEBI:30616"/>
    </ligand>
</feature>
<keyword evidence="3 15" id="KW-1003">Cell membrane</keyword>
<dbReference type="FunFam" id="1.20.58.760:FF:000001">
    <property type="entry name" value="ATP-dependent zinc metalloprotease FtsH"/>
    <property type="match status" value="1"/>
</dbReference>
<dbReference type="PROSITE" id="PS00674">
    <property type="entry name" value="AAA"/>
    <property type="match status" value="1"/>
</dbReference>
<dbReference type="Pfam" id="PF17862">
    <property type="entry name" value="AAA_lid_3"/>
    <property type="match status" value="1"/>
</dbReference>
<dbReference type="EC" id="3.4.24.-" evidence="15"/>
<dbReference type="GO" id="GO:0016887">
    <property type="term" value="F:ATP hydrolysis activity"/>
    <property type="evidence" value="ECO:0007669"/>
    <property type="project" value="UniProtKB-UniRule"/>
</dbReference>
<accession>A0A1G2BVY4</accession>
<dbReference type="FunFam" id="1.10.8.60:FF:000001">
    <property type="entry name" value="ATP-dependent zinc metalloprotease FtsH"/>
    <property type="match status" value="1"/>
</dbReference>
<evidence type="ECO:0000256" key="15">
    <source>
        <dbReference type="HAMAP-Rule" id="MF_01458"/>
    </source>
</evidence>
<dbReference type="InterPro" id="IPR037219">
    <property type="entry name" value="Peptidase_M41-like"/>
</dbReference>
<comment type="similarity">
    <text evidence="16">Belongs to the AAA ATPase family.</text>
</comment>
<evidence type="ECO:0000256" key="4">
    <source>
        <dbReference type="ARBA" id="ARBA00022670"/>
    </source>
</evidence>
<dbReference type="SUPFAM" id="SSF52540">
    <property type="entry name" value="P-loop containing nucleoside triphosphate hydrolases"/>
    <property type="match status" value="1"/>
</dbReference>
<dbReference type="Gene3D" id="1.20.58.760">
    <property type="entry name" value="Peptidase M41"/>
    <property type="match status" value="1"/>
</dbReference>
<dbReference type="GO" id="GO:0006508">
    <property type="term" value="P:proteolysis"/>
    <property type="evidence" value="ECO:0007669"/>
    <property type="project" value="UniProtKB-KW"/>
</dbReference>
<evidence type="ECO:0000256" key="14">
    <source>
        <dbReference type="ARBA" id="ARBA00061570"/>
    </source>
</evidence>
<feature type="transmembrane region" description="Helical" evidence="15">
    <location>
        <begin position="107"/>
        <end position="131"/>
    </location>
</feature>
<feature type="domain" description="AAA+ ATPase" evidence="17">
    <location>
        <begin position="196"/>
        <end position="335"/>
    </location>
</feature>
<comment type="function">
    <text evidence="15">Acts as a processive, ATP-dependent zinc metallopeptidase for both cytoplasmic and membrane proteins. Plays a role in the quality control of integral membrane proteins.</text>
</comment>
<dbReference type="Pfam" id="PF01434">
    <property type="entry name" value="Peptidase_M41"/>
    <property type="match status" value="1"/>
</dbReference>
<feature type="binding site" evidence="15">
    <location>
        <position position="426"/>
    </location>
    <ligand>
        <name>Zn(2+)</name>
        <dbReference type="ChEBI" id="CHEBI:29105"/>
        <note>catalytic</note>
    </ligand>
</feature>
<keyword evidence="4 15" id="KW-0645">Protease</keyword>
<evidence type="ECO:0000256" key="12">
    <source>
        <dbReference type="ARBA" id="ARBA00023049"/>
    </source>
</evidence>
<dbReference type="PANTHER" id="PTHR23076">
    <property type="entry name" value="METALLOPROTEASE M41 FTSH"/>
    <property type="match status" value="1"/>
</dbReference>
<keyword evidence="9 15" id="KW-0862">Zinc</keyword>
<keyword evidence="13 15" id="KW-0472">Membrane</keyword>
<comment type="subunit">
    <text evidence="15">Homohexamer.</text>
</comment>
<comment type="caution">
    <text evidence="15">Lacks conserved residue(s) required for the propagation of feature annotation.</text>
</comment>
<dbReference type="GO" id="GO:0005886">
    <property type="term" value="C:plasma membrane"/>
    <property type="evidence" value="ECO:0007669"/>
    <property type="project" value="UniProtKB-SubCell"/>
</dbReference>
<dbReference type="FunFam" id="3.40.50.300:FF:000001">
    <property type="entry name" value="ATP-dependent zinc metalloprotease FtsH"/>
    <property type="match status" value="1"/>
</dbReference>
<gene>
    <name evidence="15" type="primary">ftsH</name>
    <name evidence="18" type="ORF">A3B31_02775</name>
</gene>
<dbReference type="Gene3D" id="1.10.8.60">
    <property type="match status" value="1"/>
</dbReference>
<evidence type="ECO:0000256" key="13">
    <source>
        <dbReference type="ARBA" id="ARBA00023136"/>
    </source>
</evidence>
<dbReference type="PANTHER" id="PTHR23076:SF97">
    <property type="entry name" value="ATP-DEPENDENT ZINC METALLOPROTEASE YME1L1"/>
    <property type="match status" value="1"/>
</dbReference>
<proteinExistence type="inferred from homology"/>